<dbReference type="EMBL" id="CABFJX010000013">
    <property type="protein sequence ID" value="VTT57550.1"/>
    <property type="molecule type" value="Genomic_DNA"/>
</dbReference>
<feature type="domain" description="Major facilitator superfamily (MFS) profile" evidence="8">
    <location>
        <begin position="61"/>
        <end position="583"/>
    </location>
</feature>
<keyword evidence="5" id="KW-0325">Glycoprotein</keyword>
<feature type="transmembrane region" description="Helical" evidence="7">
    <location>
        <begin position="194"/>
        <end position="215"/>
    </location>
</feature>
<proteinExistence type="predicted"/>
<dbReference type="Gene3D" id="1.20.1250.20">
    <property type="entry name" value="MFS general substrate transporter like domains"/>
    <property type="match status" value="2"/>
</dbReference>
<dbReference type="InterPro" id="IPR020846">
    <property type="entry name" value="MFS_dom"/>
</dbReference>
<feature type="transmembrane region" description="Helical" evidence="7">
    <location>
        <begin position="57"/>
        <end position="83"/>
    </location>
</feature>
<dbReference type="Proteomes" id="UP000760494">
    <property type="component" value="Unassembled WGS sequence"/>
</dbReference>
<keyword evidence="3 7" id="KW-1133">Transmembrane helix</keyword>
<evidence type="ECO:0000256" key="3">
    <source>
        <dbReference type="ARBA" id="ARBA00022989"/>
    </source>
</evidence>
<dbReference type="PANTHER" id="PTHR23501:SF3">
    <property type="entry name" value="MAJOR FACILITATOR SUPERFAMILY (MFS) PROFILE DOMAIN-CONTAINING PROTEIN"/>
    <property type="match status" value="1"/>
</dbReference>
<feature type="transmembrane region" description="Helical" evidence="7">
    <location>
        <begin position="155"/>
        <end position="173"/>
    </location>
</feature>
<organism evidence="9 10">
    <name type="scientific">Fusarium fujikuroi</name>
    <name type="common">Bakanae and foot rot disease fungus</name>
    <name type="synonym">Gibberella fujikuroi</name>
    <dbReference type="NCBI Taxonomy" id="5127"/>
    <lineage>
        <taxon>Eukaryota</taxon>
        <taxon>Fungi</taxon>
        <taxon>Dikarya</taxon>
        <taxon>Ascomycota</taxon>
        <taxon>Pezizomycotina</taxon>
        <taxon>Sordariomycetes</taxon>
        <taxon>Hypocreomycetidae</taxon>
        <taxon>Hypocreales</taxon>
        <taxon>Nectriaceae</taxon>
        <taxon>Fusarium</taxon>
        <taxon>Fusarium fujikuroi species complex</taxon>
    </lineage>
</organism>
<dbReference type="PROSITE" id="PS50850">
    <property type="entry name" value="MFS"/>
    <property type="match status" value="1"/>
</dbReference>
<dbReference type="AlphaFoldDB" id="A0A9Q9RAA5"/>
<evidence type="ECO:0000259" key="8">
    <source>
        <dbReference type="PROSITE" id="PS50850"/>
    </source>
</evidence>
<evidence type="ECO:0000256" key="5">
    <source>
        <dbReference type="ARBA" id="ARBA00023180"/>
    </source>
</evidence>
<dbReference type="CDD" id="cd03139">
    <property type="entry name" value="GATase1_PfpI_2"/>
    <property type="match status" value="1"/>
</dbReference>
<keyword evidence="4 7" id="KW-0472">Membrane</keyword>
<comment type="caution">
    <text evidence="9">The sequence shown here is derived from an EMBL/GenBank/DDBJ whole genome shotgun (WGS) entry which is preliminary data.</text>
</comment>
<feature type="transmembrane region" description="Helical" evidence="7">
    <location>
        <begin position="291"/>
        <end position="313"/>
    </location>
</feature>
<comment type="subcellular location">
    <subcellularLocation>
        <location evidence="1">Membrane</location>
        <topology evidence="1">Multi-pass membrane protein</topology>
    </subcellularLocation>
</comment>
<evidence type="ECO:0000256" key="4">
    <source>
        <dbReference type="ARBA" id="ARBA00023136"/>
    </source>
</evidence>
<evidence type="ECO:0000256" key="6">
    <source>
        <dbReference type="SAM" id="MobiDB-lite"/>
    </source>
</evidence>
<dbReference type="InterPro" id="IPR002818">
    <property type="entry name" value="DJ-1/PfpI"/>
</dbReference>
<accession>A0A9Q9RAA5</accession>
<evidence type="ECO:0000256" key="2">
    <source>
        <dbReference type="ARBA" id="ARBA00022692"/>
    </source>
</evidence>
<dbReference type="InterPro" id="IPR029062">
    <property type="entry name" value="Class_I_gatase-like"/>
</dbReference>
<dbReference type="InterPro" id="IPR036259">
    <property type="entry name" value="MFS_trans_sf"/>
</dbReference>
<feature type="region of interest" description="Disordered" evidence="6">
    <location>
        <begin position="1"/>
        <end position="28"/>
    </location>
</feature>
<protein>
    <recommendedName>
        <fullName evidence="8">Major facilitator superfamily (MFS) profile domain-containing protein</fullName>
    </recommendedName>
</protein>
<evidence type="ECO:0000313" key="10">
    <source>
        <dbReference type="Proteomes" id="UP000760494"/>
    </source>
</evidence>
<feature type="transmembrane region" description="Helical" evidence="7">
    <location>
        <begin position="262"/>
        <end position="285"/>
    </location>
</feature>
<evidence type="ECO:0000256" key="7">
    <source>
        <dbReference type="SAM" id="Phobius"/>
    </source>
</evidence>
<feature type="transmembrane region" description="Helical" evidence="7">
    <location>
        <begin position="333"/>
        <end position="353"/>
    </location>
</feature>
<reference evidence="9" key="1">
    <citation type="submission" date="2019-05" db="EMBL/GenBank/DDBJ databases">
        <authorList>
            <person name="Piombo E."/>
        </authorList>
    </citation>
    <scope>NUCLEOTIDE SEQUENCE</scope>
    <source>
        <strain evidence="9">C2S</strain>
    </source>
</reference>
<dbReference type="Gene3D" id="3.40.50.880">
    <property type="match status" value="1"/>
</dbReference>
<dbReference type="Pfam" id="PF01965">
    <property type="entry name" value="DJ-1_PfpI"/>
    <property type="match status" value="1"/>
</dbReference>
<dbReference type="InterPro" id="IPR011701">
    <property type="entry name" value="MFS"/>
</dbReference>
<feature type="transmembrane region" description="Helical" evidence="7">
    <location>
        <begin position="95"/>
        <end position="114"/>
    </location>
</feature>
<name>A0A9Q9RAA5_FUSFU</name>
<keyword evidence="2 7" id="KW-0812">Transmembrane</keyword>
<feature type="transmembrane region" description="Helical" evidence="7">
    <location>
        <begin position="221"/>
        <end position="241"/>
    </location>
</feature>
<dbReference type="SUPFAM" id="SSF103473">
    <property type="entry name" value="MFS general substrate transporter"/>
    <property type="match status" value="2"/>
</dbReference>
<dbReference type="PANTHER" id="PTHR23501">
    <property type="entry name" value="MAJOR FACILITATOR SUPERFAMILY"/>
    <property type="match status" value="1"/>
</dbReference>
<evidence type="ECO:0000256" key="1">
    <source>
        <dbReference type="ARBA" id="ARBA00004141"/>
    </source>
</evidence>
<dbReference type="GO" id="GO:0005886">
    <property type="term" value="C:plasma membrane"/>
    <property type="evidence" value="ECO:0007669"/>
    <property type="project" value="TreeGrafter"/>
</dbReference>
<dbReference type="GO" id="GO:0022857">
    <property type="term" value="F:transmembrane transporter activity"/>
    <property type="evidence" value="ECO:0007669"/>
    <property type="project" value="InterPro"/>
</dbReference>
<feature type="compositionally biased region" description="Basic and acidic residues" evidence="6">
    <location>
        <begin position="7"/>
        <end position="28"/>
    </location>
</feature>
<feature type="transmembrane region" description="Helical" evidence="7">
    <location>
        <begin position="373"/>
        <end position="393"/>
    </location>
</feature>
<sequence length="759" mass="82872">MSSTVDSDMKGLHQVHDDPHDDLERDTESPVNDVVDANFQRGVQNIEAVTLSWSRTALMVAFVLIWLVYFVQGLVSGISSALIPYVTSAFAMHSLTPTTSVLSSVIGGVTNLSIAKTLDIFGRPQGFLFCATLATLGLIMSAACNNVEAYAASQVFYTVGINGVGYSLSVFIADTTSLRHRGLIQSICGSPSIITAWLGGPISTAFLNGAGWRWAFGMESILVPGVTIPLFGLFMHHYLRAKKQGILPKRETQSISYYIREFDVVGLLSLSAGVALFLLPFNLYALQAKGFGSTMIICFFVFGILLLIFFGIWERFFAKVSFIPWRFLQDRTVAGACLLSFTLFFSYMCWGMYFSSILQVVNNLSVTHASYVVSTYTVGGFLFAIFVGMAMSYTGNFKAVTLYVALPLSILGSGLMIYFRHPDQSIGYIAMSQIFIAFGSGAIMITAEIAILAAVQEQQYFAVSIALVSMCASIGSAVGLTVSSAIWQDILPKKLAEYLPEEDLPNLPMIAMDLVTQLSYPVGSPTRLAIQHAYGDAHKYLFIAGTAVCMPPPTKYAVALFPGFQALDVFGPLDVLNFTSKRQPLQLSLLHTDLNPVSTLEDDSPGRIGQSVVPTHTYDNAPEDIEVLLVPGGRGSRNPENVKRVREFVKERYPKLKFLLTVCTGSAIVAQSGLLDGKEATSNKRSFDWVETQGPNVKWVRKARWVVDGNIWTSSGISAGIDMIYAFIAEQYGQEIADDTADGSEYVRNTDPKSDPFAV</sequence>
<feature type="transmembrane region" description="Helical" evidence="7">
    <location>
        <begin position="460"/>
        <end position="487"/>
    </location>
</feature>
<feature type="transmembrane region" description="Helical" evidence="7">
    <location>
        <begin position="425"/>
        <end position="453"/>
    </location>
</feature>
<gene>
    <name evidence="9" type="ORF">C2S_3344</name>
</gene>
<dbReference type="SUPFAM" id="SSF52317">
    <property type="entry name" value="Class I glutamine amidotransferase-like"/>
    <property type="match status" value="1"/>
</dbReference>
<feature type="transmembrane region" description="Helical" evidence="7">
    <location>
        <begin position="400"/>
        <end position="419"/>
    </location>
</feature>
<dbReference type="Pfam" id="PF07690">
    <property type="entry name" value="MFS_1"/>
    <property type="match status" value="1"/>
</dbReference>
<evidence type="ECO:0000313" key="9">
    <source>
        <dbReference type="EMBL" id="VTT57550.1"/>
    </source>
</evidence>
<feature type="transmembrane region" description="Helical" evidence="7">
    <location>
        <begin position="126"/>
        <end position="143"/>
    </location>
</feature>